<dbReference type="OrthoDB" id="5956003at2"/>
<dbReference type="PANTHER" id="PTHR30050">
    <property type="entry name" value="CHROMOSOMAL REPLICATION INITIATOR PROTEIN DNAA"/>
    <property type="match status" value="1"/>
</dbReference>
<dbReference type="PANTHER" id="PTHR30050:SF4">
    <property type="entry name" value="ATP-BINDING PROTEIN RV3427C IN INSERTION SEQUENCE-RELATED"/>
    <property type="match status" value="1"/>
</dbReference>
<organism evidence="2 3">
    <name type="scientific">Buchnera aphidicola</name>
    <name type="common">Stegophylla sp.</name>
    <dbReference type="NCBI Taxonomy" id="2315800"/>
    <lineage>
        <taxon>Bacteria</taxon>
        <taxon>Pseudomonadati</taxon>
        <taxon>Pseudomonadota</taxon>
        <taxon>Gammaproteobacteria</taxon>
        <taxon>Enterobacterales</taxon>
        <taxon>Erwiniaceae</taxon>
        <taxon>Buchnera</taxon>
    </lineage>
</organism>
<evidence type="ECO:0000259" key="1">
    <source>
        <dbReference type="Pfam" id="PF01695"/>
    </source>
</evidence>
<proteinExistence type="predicted"/>
<dbReference type="GO" id="GO:0006260">
    <property type="term" value="P:DNA replication"/>
    <property type="evidence" value="ECO:0007669"/>
    <property type="project" value="TreeGrafter"/>
</dbReference>
<protein>
    <submittedName>
        <fullName evidence="2">AAA family ATPase</fullName>
    </submittedName>
</protein>
<keyword evidence="3" id="KW-1185">Reference proteome</keyword>
<dbReference type="GO" id="GO:0005524">
    <property type="term" value="F:ATP binding"/>
    <property type="evidence" value="ECO:0007669"/>
    <property type="project" value="InterPro"/>
</dbReference>
<name>A0A4D6YDW8_9GAMM</name>
<evidence type="ECO:0000313" key="2">
    <source>
        <dbReference type="EMBL" id="QCI26223.1"/>
    </source>
</evidence>
<dbReference type="InterPro" id="IPR002611">
    <property type="entry name" value="IstB_ATP-bd"/>
</dbReference>
<dbReference type="RefSeq" id="WP_158351509.1">
    <property type="nucleotide sequence ID" value="NZ_CP032998.1"/>
</dbReference>
<sequence length="243" mass="28757">MKNIKFLNKLKKIIPNNIQPKFKNDYDVLKWNQKKGKLFCQSIIKKNNKIKKQNMLKKSGIQALYINCSFDNYIIEHEGHKKVITLAKKYVQEFNNNINNFVFSGWPGTGKNHLASAIANYLINQKKSVFIITIADLMSNIKKTFNRKLNVNDNEENLLYYLSTRDLLIIDEIGIQIESRYERMIIHQIVDRRYSSKKPTGMLSNLNYYDMIRVLGERVMDRMCLGNNLWLDFKWNSYRKNIS</sequence>
<gene>
    <name evidence="2" type="ORF">D9V79_00100</name>
</gene>
<dbReference type="AlphaFoldDB" id="A0A4D6YDW8"/>
<dbReference type="CDD" id="cd00009">
    <property type="entry name" value="AAA"/>
    <property type="match status" value="1"/>
</dbReference>
<reference evidence="2 3" key="1">
    <citation type="submission" date="2018-10" db="EMBL/GenBank/DDBJ databases">
        <title>Comparative functional genomics of the obligate endosymbiont Buchnera aphidicola.</title>
        <authorList>
            <person name="Chong R.A."/>
        </authorList>
    </citation>
    <scope>NUCLEOTIDE SEQUENCE [LARGE SCALE GENOMIC DNA]</scope>
    <source>
        <strain evidence="2 3">Ssp</strain>
    </source>
</reference>
<dbReference type="InterPro" id="IPR027417">
    <property type="entry name" value="P-loop_NTPase"/>
</dbReference>
<accession>A0A4D6YDW8</accession>
<dbReference type="Gene3D" id="3.40.50.300">
    <property type="entry name" value="P-loop containing nucleotide triphosphate hydrolases"/>
    <property type="match status" value="1"/>
</dbReference>
<dbReference type="Proteomes" id="UP000298636">
    <property type="component" value="Chromosome"/>
</dbReference>
<dbReference type="EMBL" id="CP032998">
    <property type="protein sequence ID" value="QCI26223.1"/>
    <property type="molecule type" value="Genomic_DNA"/>
</dbReference>
<dbReference type="Pfam" id="PF01695">
    <property type="entry name" value="IstB_IS21"/>
    <property type="match status" value="1"/>
</dbReference>
<dbReference type="SUPFAM" id="SSF52540">
    <property type="entry name" value="P-loop containing nucleoside triphosphate hydrolases"/>
    <property type="match status" value="1"/>
</dbReference>
<feature type="domain" description="IstB-like ATP-binding" evidence="1">
    <location>
        <begin position="74"/>
        <end position="222"/>
    </location>
</feature>
<evidence type="ECO:0000313" key="3">
    <source>
        <dbReference type="Proteomes" id="UP000298636"/>
    </source>
</evidence>